<feature type="region of interest" description="Disordered" evidence="1">
    <location>
        <begin position="233"/>
        <end position="266"/>
    </location>
</feature>
<feature type="compositionally biased region" description="Low complexity" evidence="1">
    <location>
        <begin position="257"/>
        <end position="266"/>
    </location>
</feature>
<feature type="compositionally biased region" description="Acidic residues" evidence="1">
    <location>
        <begin position="407"/>
        <end position="430"/>
    </location>
</feature>
<keyword evidence="3" id="KW-1185">Reference proteome</keyword>
<feature type="compositionally biased region" description="Gly residues" evidence="1">
    <location>
        <begin position="488"/>
        <end position="503"/>
    </location>
</feature>
<feature type="region of interest" description="Disordered" evidence="1">
    <location>
        <begin position="475"/>
        <end position="527"/>
    </location>
</feature>
<evidence type="ECO:0000313" key="3">
    <source>
        <dbReference type="Proteomes" id="UP001628179"/>
    </source>
</evidence>
<dbReference type="RefSeq" id="XP_070916976.1">
    <property type="nucleotide sequence ID" value="XM_071060875.1"/>
</dbReference>
<feature type="compositionally biased region" description="Polar residues" evidence="1">
    <location>
        <begin position="515"/>
        <end position="527"/>
    </location>
</feature>
<dbReference type="GeneID" id="98176198"/>
<proteinExistence type="predicted"/>
<protein>
    <submittedName>
        <fullName evidence="2">F-box domain-containing protein</fullName>
    </submittedName>
</protein>
<feature type="region of interest" description="Disordered" evidence="1">
    <location>
        <begin position="122"/>
        <end position="147"/>
    </location>
</feature>
<name>A0ABQ0GBW4_9PEZI</name>
<reference evidence="2 3" key="1">
    <citation type="submission" date="2024-09" db="EMBL/GenBank/DDBJ databases">
        <title>Itraconazole resistance in Madurella fahalii resulting from another homologue of gene encoding cytochrome P450 14-alpha sterol demethylase (CYP51).</title>
        <authorList>
            <person name="Yoshioka I."/>
            <person name="Fahal A.H."/>
            <person name="Kaneko S."/>
            <person name="Yaguchi T."/>
        </authorList>
    </citation>
    <scope>NUCLEOTIDE SEQUENCE [LARGE SCALE GENOMIC DNA]</scope>
    <source>
        <strain evidence="2 3">IFM 68171</strain>
    </source>
</reference>
<evidence type="ECO:0000256" key="1">
    <source>
        <dbReference type="SAM" id="MobiDB-lite"/>
    </source>
</evidence>
<accession>A0ABQ0GBW4</accession>
<gene>
    <name evidence="2" type="ORF">MFIFM68171_05455</name>
</gene>
<evidence type="ECO:0000313" key="2">
    <source>
        <dbReference type="EMBL" id="GAB1315245.1"/>
    </source>
</evidence>
<dbReference type="Proteomes" id="UP001628179">
    <property type="component" value="Unassembled WGS sequence"/>
</dbReference>
<dbReference type="EMBL" id="BAAFSV010000002">
    <property type="protein sequence ID" value="GAB1315245.1"/>
    <property type="molecule type" value="Genomic_DNA"/>
</dbReference>
<comment type="caution">
    <text evidence="2">The sequence shown here is derived from an EMBL/GenBank/DDBJ whole genome shotgun (WGS) entry which is preliminary data.</text>
</comment>
<sequence length="527" mass="58378">MASERPVTIDVLPPELLAQIFSFFDGPAPSDTRFHDQPEIDMLKNQETPLKDISLVNKRWRAIVLPILFRNVVWTLDRWDLPVAAPSETADPVDTIPMLAFLRANDLGRYVASFTMLVSNRMQPTSRRAEPRPAPGSSSGSSMETRAPWADPRLDLLFRSSQYPTNNSAAAYNEDNNWVWDMLFALVDPLRFTLIASPQMLASLLSCMLFLGDADSFSHRHLLHVLSLSRDARPKGARDGPNLGDKPPPRSPPSPIPAASRSCSSCGHEQIRTRSTLFTIRPWTHLLLNEGSSIRVYRNYEFFLRRPPSILGALLGCEEAPNDTPLIPPTVHSLSYIAIFPLSSHFGTLVSALPRVDRLFVQLVPRNEILRDPEEMRNVQASDLWMERNSCYGLVLRQLLSGGSFGSDDDEDEDDEDDDDDEGADSDLDADNDRLQDNWRYLREFESGDAADKEAWEMAVHYLNMSQTGWRVEREGVFVKGPKPGHTQGPGEGGGGGGGGGDGSSDDDGPATGSDALSVSPESFSPW</sequence>
<organism evidence="2 3">
    <name type="scientific">Madurella fahalii</name>
    <dbReference type="NCBI Taxonomy" id="1157608"/>
    <lineage>
        <taxon>Eukaryota</taxon>
        <taxon>Fungi</taxon>
        <taxon>Dikarya</taxon>
        <taxon>Ascomycota</taxon>
        <taxon>Pezizomycotina</taxon>
        <taxon>Sordariomycetes</taxon>
        <taxon>Sordariomycetidae</taxon>
        <taxon>Sordariales</taxon>
        <taxon>Sordariales incertae sedis</taxon>
        <taxon>Madurella</taxon>
    </lineage>
</organism>
<feature type="region of interest" description="Disordered" evidence="1">
    <location>
        <begin position="403"/>
        <end position="432"/>
    </location>
</feature>